<dbReference type="Proteomes" id="UP001234297">
    <property type="component" value="Chromosome 3"/>
</dbReference>
<proteinExistence type="predicted"/>
<evidence type="ECO:0000313" key="2">
    <source>
        <dbReference type="Proteomes" id="UP001234297"/>
    </source>
</evidence>
<accession>A0ACC2LZC8</accession>
<comment type="caution">
    <text evidence="1">The sequence shown here is derived from an EMBL/GenBank/DDBJ whole genome shotgun (WGS) entry which is preliminary data.</text>
</comment>
<keyword evidence="2" id="KW-1185">Reference proteome</keyword>
<name>A0ACC2LZC8_PERAE</name>
<reference evidence="1 2" key="1">
    <citation type="journal article" date="2022" name="Hortic Res">
        <title>A haplotype resolved chromosomal level avocado genome allows analysis of novel avocado genes.</title>
        <authorList>
            <person name="Nath O."/>
            <person name="Fletcher S.J."/>
            <person name="Hayward A."/>
            <person name="Shaw L.M."/>
            <person name="Masouleh A.K."/>
            <person name="Furtado A."/>
            <person name="Henry R.J."/>
            <person name="Mitter N."/>
        </authorList>
    </citation>
    <scope>NUCLEOTIDE SEQUENCE [LARGE SCALE GENOMIC DNA]</scope>
    <source>
        <strain evidence="2">cv. Hass</strain>
    </source>
</reference>
<sequence>MRFVWSLLASLLTTVVVLVHAQPGFISIDCGIAEGSEYQQSGQINFVSDVNFIDSGINHDLPKVALYDKYVHYKNVRSFPDGDRNCYTLRPVDEGSKYLIRAGFLYGNYDGQNLSPTFDLYLGVDWWATVQNPTTTKQFFEIITLATMDFVSVCLVNTGKGTPFISVLSLRPLTNSMYNATNKDQSLKLFGRFDMGSAGAPIRYPADPLERVWFYPKMVEGWSRLQTNLTVRNYDDGLKLPSMAMMTAIMPNGSDIMYFNWTSSQDNQLFHVYKHYAELVPNSVREMTDCCESSCYGPFVPPYLVAFTVHTDLSSTGGVNQKQYSCWFQKMENSTLPPILNAIEIYTVLQRSKTTTNQEDVYAMMNIKSAYKVKRNWMDDPCFPKNYSWEGLTCRNDATDTAKIIALDLSSSGLNGEISSHIANLRSLESLNLSNNSLEGQVPEFLAKLPSLSFLNLTGNQLNGSLPSLLLERSKIGLLTLSVGGNRNLCVSGPCSNANGCGSKGSCGKNKRKIIIPVVASIFSSVGLLTVLIILWKHSKGAGCQQGAENAAEKQPSSSFPSFHNSSRKCNSPPISETATAPKPGPQPTRAKAANAY</sequence>
<dbReference type="EMBL" id="CM056811">
    <property type="protein sequence ID" value="KAJ8638553.1"/>
    <property type="molecule type" value="Genomic_DNA"/>
</dbReference>
<evidence type="ECO:0000313" key="1">
    <source>
        <dbReference type="EMBL" id="KAJ8638553.1"/>
    </source>
</evidence>
<gene>
    <name evidence="1" type="ORF">MRB53_012820</name>
</gene>
<organism evidence="1 2">
    <name type="scientific">Persea americana</name>
    <name type="common">Avocado</name>
    <dbReference type="NCBI Taxonomy" id="3435"/>
    <lineage>
        <taxon>Eukaryota</taxon>
        <taxon>Viridiplantae</taxon>
        <taxon>Streptophyta</taxon>
        <taxon>Embryophyta</taxon>
        <taxon>Tracheophyta</taxon>
        <taxon>Spermatophyta</taxon>
        <taxon>Magnoliopsida</taxon>
        <taxon>Magnoliidae</taxon>
        <taxon>Laurales</taxon>
        <taxon>Lauraceae</taxon>
        <taxon>Persea</taxon>
    </lineage>
</organism>
<protein>
    <submittedName>
        <fullName evidence="1">Uncharacterized protein</fullName>
    </submittedName>
</protein>